<evidence type="ECO:0000256" key="1">
    <source>
        <dbReference type="SAM" id="Phobius"/>
    </source>
</evidence>
<accession>A0A939IR72</accession>
<reference evidence="2" key="1">
    <citation type="submission" date="2021-03" db="EMBL/GenBank/DDBJ databases">
        <title>novel species isolated from a fishpond in China.</title>
        <authorList>
            <person name="Lu H."/>
            <person name="Cai Z."/>
        </authorList>
    </citation>
    <scope>NUCLEOTIDE SEQUENCE</scope>
    <source>
        <strain evidence="2">JCM 30855</strain>
    </source>
</reference>
<dbReference type="RefSeq" id="WP_206573292.1">
    <property type="nucleotide sequence ID" value="NZ_JAFKCV010000003.1"/>
</dbReference>
<evidence type="ECO:0000313" key="3">
    <source>
        <dbReference type="Proteomes" id="UP000664654"/>
    </source>
</evidence>
<dbReference type="Proteomes" id="UP000664654">
    <property type="component" value="Unassembled WGS sequence"/>
</dbReference>
<keyword evidence="1" id="KW-0812">Transmembrane</keyword>
<evidence type="ECO:0008006" key="4">
    <source>
        <dbReference type="Google" id="ProtNLM"/>
    </source>
</evidence>
<dbReference type="EMBL" id="JAFKCV010000003">
    <property type="protein sequence ID" value="MBN7825196.1"/>
    <property type="molecule type" value="Genomic_DNA"/>
</dbReference>
<keyword evidence="1" id="KW-1133">Transmembrane helix</keyword>
<feature type="transmembrane region" description="Helical" evidence="1">
    <location>
        <begin position="494"/>
        <end position="514"/>
    </location>
</feature>
<sequence>MTNHACEFHLHNGKRCNRQAGENKRCIFHTDLDDNDRITHKKFDKEIIKLIAKRDGAWEGFIFPSDTYLNEVTIEFPIYLNGAQFRNVSIENVIFNGNVELKGCVFSGNVSLKKCDFVNIQALAASFHGELFLSPIKVTSTLDLSKSEFLGRFELRGFLDGNVNFNSAYFMSRVLFSHMRNVSISLSGAISASTAMSGYVEISNPNDSKIKKLVRRAKKTLWQTKQLTISLFNKSKDYVLRKFKSASTKTKNKLIKIRRRFPYEEQGTIESALFNGRVSFSSVVFDKPKLVTFHHVDLRRSGFESTDLKGVSFIGCNWYQKKLGRNGIDSEHRLLSSDFHARRLFLPRIESTCRSIRQALEENKDFALANDFFIGEMEAKRQQLGFFKKHFFSLLAWYKAISNYGTSPLTCIRFFVFFCVLHSSVIFHEQIASTLENNGNIAVTTSYAEPEELYADAEYLTKTFGESVVYSLQTMTLQREKISDYPKSPYGLKVFNFFAALIGPALTLFLGLSIRTRIKRA</sequence>
<proteinExistence type="predicted"/>
<name>A0A939IR72_9ALTE</name>
<evidence type="ECO:0000313" key="2">
    <source>
        <dbReference type="EMBL" id="MBN7825196.1"/>
    </source>
</evidence>
<keyword evidence="3" id="KW-1185">Reference proteome</keyword>
<dbReference type="AlphaFoldDB" id="A0A939IR72"/>
<protein>
    <recommendedName>
        <fullName evidence="4">Pentapeptide repeat-containing protein</fullName>
    </recommendedName>
</protein>
<gene>
    <name evidence="2" type="ORF">J0A66_08195</name>
</gene>
<dbReference type="SUPFAM" id="SSF141571">
    <property type="entry name" value="Pentapeptide repeat-like"/>
    <property type="match status" value="1"/>
</dbReference>
<keyword evidence="1" id="KW-0472">Membrane</keyword>
<comment type="caution">
    <text evidence="2">The sequence shown here is derived from an EMBL/GenBank/DDBJ whole genome shotgun (WGS) entry which is preliminary data.</text>
</comment>
<organism evidence="2 3">
    <name type="scientific">Bowmanella dokdonensis</name>
    <dbReference type="NCBI Taxonomy" id="751969"/>
    <lineage>
        <taxon>Bacteria</taxon>
        <taxon>Pseudomonadati</taxon>
        <taxon>Pseudomonadota</taxon>
        <taxon>Gammaproteobacteria</taxon>
        <taxon>Alteromonadales</taxon>
        <taxon>Alteromonadaceae</taxon>
        <taxon>Bowmanella</taxon>
    </lineage>
</organism>